<dbReference type="InterPro" id="IPR013087">
    <property type="entry name" value="Znf_C2H2_type"/>
</dbReference>
<gene>
    <name evidence="16" type="primary">LOC110977415</name>
</gene>
<dbReference type="FunFam" id="3.30.160.60:FF:000031">
    <property type="entry name" value="GLI family zinc finger 3"/>
    <property type="match status" value="1"/>
</dbReference>
<dbReference type="GO" id="GO:0000978">
    <property type="term" value="F:RNA polymerase II cis-regulatory region sequence-specific DNA binding"/>
    <property type="evidence" value="ECO:0007669"/>
    <property type="project" value="TreeGrafter"/>
</dbReference>
<keyword evidence="6 12" id="KW-0863">Zinc-finger</keyword>
<evidence type="ECO:0000313" key="16">
    <source>
        <dbReference type="RefSeq" id="XP_022087213.1"/>
    </source>
</evidence>
<protein>
    <submittedName>
        <fullName evidence="16">Zinc finger protein GLIS3-like isoform X1</fullName>
    </submittedName>
</protein>
<feature type="region of interest" description="Disordered" evidence="13">
    <location>
        <begin position="792"/>
        <end position="864"/>
    </location>
</feature>
<dbReference type="SUPFAM" id="SSF57667">
    <property type="entry name" value="beta-beta-alpha zinc fingers"/>
    <property type="match status" value="3"/>
</dbReference>
<dbReference type="Gene3D" id="3.30.160.60">
    <property type="entry name" value="Classic Zinc Finger"/>
    <property type="match status" value="5"/>
</dbReference>
<evidence type="ECO:0000256" key="7">
    <source>
        <dbReference type="ARBA" id="ARBA00022833"/>
    </source>
</evidence>
<feature type="compositionally biased region" description="Low complexity" evidence="13">
    <location>
        <begin position="368"/>
        <end position="377"/>
    </location>
</feature>
<dbReference type="GO" id="GO:0005634">
    <property type="term" value="C:nucleus"/>
    <property type="evidence" value="ECO:0007669"/>
    <property type="project" value="UniProtKB-SubCell"/>
</dbReference>
<keyword evidence="4" id="KW-0479">Metal-binding</keyword>
<dbReference type="OrthoDB" id="3214149at2759"/>
<dbReference type="FunFam" id="3.30.160.60:FF:000453">
    <property type="entry name" value="GLIS family zinc finger 3"/>
    <property type="match status" value="1"/>
</dbReference>
<dbReference type="FunFam" id="3.30.160.60:FF:000036">
    <property type="entry name" value="GLI family zinc finger 3"/>
    <property type="match status" value="1"/>
</dbReference>
<keyword evidence="7" id="KW-0862">Zinc</keyword>
<feature type="compositionally biased region" description="Polar residues" evidence="13">
    <location>
        <begin position="200"/>
        <end position="213"/>
    </location>
</feature>
<accession>A0A8B7Y209</accession>
<dbReference type="RefSeq" id="XP_022087213.1">
    <property type="nucleotide sequence ID" value="XM_022231521.1"/>
</dbReference>
<dbReference type="FunFam" id="3.30.160.60:FF:000048">
    <property type="entry name" value="GLI family zinc finger 3"/>
    <property type="match status" value="1"/>
</dbReference>
<feature type="region of interest" description="Disordered" evidence="13">
    <location>
        <begin position="900"/>
        <end position="973"/>
    </location>
</feature>
<dbReference type="Pfam" id="PF00096">
    <property type="entry name" value="zf-C2H2"/>
    <property type="match status" value="3"/>
</dbReference>
<evidence type="ECO:0000256" key="2">
    <source>
        <dbReference type="ARBA" id="ARBA00010831"/>
    </source>
</evidence>
<dbReference type="InterPro" id="IPR056436">
    <property type="entry name" value="Znf-C2H2_ZIC1-5/GLI1-3-like"/>
</dbReference>
<feature type="region of interest" description="Disordered" evidence="13">
    <location>
        <begin position="1"/>
        <end position="23"/>
    </location>
</feature>
<feature type="compositionally biased region" description="Polar residues" evidence="13">
    <location>
        <begin position="177"/>
        <end position="194"/>
    </location>
</feature>
<name>A0A8B7Y209_ACAPL</name>
<dbReference type="AlphaFoldDB" id="A0A8B7Y209"/>
<feature type="compositionally biased region" description="Low complexity" evidence="13">
    <location>
        <begin position="475"/>
        <end position="488"/>
    </location>
</feature>
<evidence type="ECO:0000256" key="13">
    <source>
        <dbReference type="SAM" id="MobiDB-lite"/>
    </source>
</evidence>
<feature type="domain" description="C2H2-type" evidence="14">
    <location>
        <begin position="670"/>
        <end position="699"/>
    </location>
</feature>
<evidence type="ECO:0000256" key="4">
    <source>
        <dbReference type="ARBA" id="ARBA00022723"/>
    </source>
</evidence>
<feature type="domain" description="C2H2-type" evidence="14">
    <location>
        <begin position="730"/>
        <end position="759"/>
    </location>
</feature>
<dbReference type="PANTHER" id="PTHR45718:SF7">
    <property type="entry name" value="C2H2-TYPE DOMAIN-CONTAINING PROTEIN"/>
    <property type="match status" value="1"/>
</dbReference>
<evidence type="ECO:0000256" key="8">
    <source>
        <dbReference type="ARBA" id="ARBA00023015"/>
    </source>
</evidence>
<evidence type="ECO:0000256" key="3">
    <source>
        <dbReference type="ARBA" id="ARBA00022491"/>
    </source>
</evidence>
<dbReference type="PANTHER" id="PTHR45718">
    <property type="entry name" value="TRANSCRIPTIONAL ACTIVATOR CUBITUS INTERRUPTUS"/>
    <property type="match status" value="1"/>
</dbReference>
<dbReference type="GO" id="GO:0008270">
    <property type="term" value="F:zinc ion binding"/>
    <property type="evidence" value="ECO:0007669"/>
    <property type="project" value="UniProtKB-KW"/>
</dbReference>
<reference evidence="16" key="1">
    <citation type="submission" date="2025-08" db="UniProtKB">
        <authorList>
            <consortium name="RefSeq"/>
        </authorList>
    </citation>
    <scope>IDENTIFICATION</scope>
</reference>
<feature type="region of interest" description="Disordered" evidence="13">
    <location>
        <begin position="1059"/>
        <end position="1081"/>
    </location>
</feature>
<dbReference type="InterPro" id="IPR043359">
    <property type="entry name" value="GLI-like"/>
</dbReference>
<evidence type="ECO:0000256" key="6">
    <source>
        <dbReference type="ARBA" id="ARBA00022771"/>
    </source>
</evidence>
<feature type="compositionally biased region" description="Polar residues" evidence="13">
    <location>
        <begin position="808"/>
        <end position="819"/>
    </location>
</feature>
<proteinExistence type="inferred from homology"/>
<keyword evidence="8" id="KW-0805">Transcription regulation</keyword>
<keyword evidence="3" id="KW-0678">Repressor</keyword>
<evidence type="ECO:0000256" key="9">
    <source>
        <dbReference type="ARBA" id="ARBA00023125"/>
    </source>
</evidence>
<feature type="compositionally biased region" description="Polar residues" evidence="13">
    <location>
        <begin position="573"/>
        <end position="593"/>
    </location>
</feature>
<keyword evidence="9" id="KW-0238">DNA-binding</keyword>
<evidence type="ECO:0000256" key="1">
    <source>
        <dbReference type="ARBA" id="ARBA00004123"/>
    </source>
</evidence>
<organism evidence="15 16">
    <name type="scientific">Acanthaster planci</name>
    <name type="common">Crown-of-thorns starfish</name>
    <dbReference type="NCBI Taxonomy" id="133434"/>
    <lineage>
        <taxon>Eukaryota</taxon>
        <taxon>Metazoa</taxon>
        <taxon>Echinodermata</taxon>
        <taxon>Eleutherozoa</taxon>
        <taxon>Asterozoa</taxon>
        <taxon>Asteroidea</taxon>
        <taxon>Valvatacea</taxon>
        <taxon>Valvatida</taxon>
        <taxon>Acanthasteridae</taxon>
        <taxon>Acanthaster</taxon>
    </lineage>
</organism>
<feature type="compositionally biased region" description="Polar residues" evidence="13">
    <location>
        <begin position="12"/>
        <end position="23"/>
    </location>
</feature>
<feature type="domain" description="C2H2-type" evidence="14">
    <location>
        <begin position="642"/>
        <end position="669"/>
    </location>
</feature>
<evidence type="ECO:0000259" key="14">
    <source>
        <dbReference type="PROSITE" id="PS50157"/>
    </source>
</evidence>
<keyword evidence="10" id="KW-0804">Transcription</keyword>
<feature type="compositionally biased region" description="Polar residues" evidence="13">
    <location>
        <begin position="489"/>
        <end position="504"/>
    </location>
</feature>
<feature type="region of interest" description="Disordered" evidence="13">
    <location>
        <begin position="177"/>
        <end position="215"/>
    </location>
</feature>
<evidence type="ECO:0000256" key="10">
    <source>
        <dbReference type="ARBA" id="ARBA00023163"/>
    </source>
</evidence>
<dbReference type="GO" id="GO:0000981">
    <property type="term" value="F:DNA-binding transcription factor activity, RNA polymerase II-specific"/>
    <property type="evidence" value="ECO:0007669"/>
    <property type="project" value="TreeGrafter"/>
</dbReference>
<evidence type="ECO:0000256" key="11">
    <source>
        <dbReference type="ARBA" id="ARBA00023242"/>
    </source>
</evidence>
<dbReference type="Pfam" id="PF23561">
    <property type="entry name" value="zf-C2H2_15"/>
    <property type="match status" value="1"/>
</dbReference>
<feature type="compositionally biased region" description="Polar residues" evidence="13">
    <location>
        <begin position="245"/>
        <end position="256"/>
    </location>
</feature>
<feature type="compositionally biased region" description="Polar residues" evidence="13">
    <location>
        <begin position="524"/>
        <end position="548"/>
    </location>
</feature>
<feature type="domain" description="C2H2-type" evidence="14">
    <location>
        <begin position="700"/>
        <end position="729"/>
    </location>
</feature>
<keyword evidence="11" id="KW-0539">Nucleus</keyword>
<comment type="similarity">
    <text evidence="2">Belongs to the GLI C2H2-type zinc-finger protein family.</text>
</comment>
<dbReference type="InterPro" id="IPR036236">
    <property type="entry name" value="Znf_C2H2_sf"/>
</dbReference>
<keyword evidence="15" id="KW-1185">Reference proteome</keyword>
<feature type="compositionally biased region" description="Low complexity" evidence="13">
    <location>
        <begin position="825"/>
        <end position="842"/>
    </location>
</feature>
<dbReference type="SMART" id="SM00355">
    <property type="entry name" value="ZnF_C2H2"/>
    <property type="match status" value="5"/>
</dbReference>
<feature type="compositionally biased region" description="Polar residues" evidence="13">
    <location>
        <begin position="843"/>
        <end position="862"/>
    </location>
</feature>
<feature type="region of interest" description="Disordered" evidence="13">
    <location>
        <begin position="235"/>
        <end position="272"/>
    </location>
</feature>
<dbReference type="PROSITE" id="PS00028">
    <property type="entry name" value="ZINC_FINGER_C2H2_1"/>
    <property type="match status" value="4"/>
</dbReference>
<feature type="compositionally biased region" description="Low complexity" evidence="13">
    <location>
        <begin position="345"/>
        <end position="354"/>
    </location>
</feature>
<dbReference type="KEGG" id="aplc:110977415"/>
<comment type="subcellular location">
    <subcellularLocation>
        <location evidence="1">Nucleus</location>
    </subcellularLocation>
</comment>
<dbReference type="FunFam" id="3.30.160.60:FF:000019">
    <property type="entry name" value="GLI family zinc finger 3"/>
    <property type="match status" value="1"/>
</dbReference>
<sequence>MNGMSPLDGHSSDSQLNSGVNTPVNATMLNNRAIPPIRVLSGTPCPPSNANTPVPSNHVNFIKQESVHSGAGGHGQGVQLPSLSTFGQALTNGKTPEKGMANGPGDGGIKSEADYAVNFDSSEFIAQEDYSKNKDINYCSDMVSTASRPGGGGGGGGNVSLTCPPSTTGVRRVRLQSNNLSQSPTLSDISNIRNTPCIPSATSSASHSGQNQPPAERQMFLEPGTVATPIKQEWSGSGRMLPSLTPHSQGPGSQAGSDVGDHAFPPPSSSLSHYASSFNSLSPFPVEISPSGSSFASPRHSARSFSARSRKRALSLSPLSSDDLNSIIRTSPTSLVAYIIGSRGSSASISPSPGMQAGDYGHLSARNSSSPMSQGSSGNHPSYIPRAHTGDVSPPPYHPPKVTNGYSTYNNSSNLAPHMEPLEQSALPSISQMDSQLVVQPRNEVLQQDFQNYNPNAYSQTDQYKQEPMDNFPDSASSYSQSSGFSQQPAYPQTSANLSYQPTNFSQAAPFSPPQAPAGYQLQPGYNPSQPGTPYQQQSMPSAQQPTMANHVLVPSHMPPPPPYSQHFESHSRQASPAITTQVNSPGSSTAKSSLEMDSERVHICRWIDCSAVFEDQEDMVRHIEKVHIDQRKGEDFTCFWQACTRRYKPFNARYKLLIHMRVHSGEKPNKCTFEGCNKAFSRLENLKIHLRSHTGEKPYLCTHPGCTKAFSNSSDRAKHQRTHLDTKPYACQLPGCTKRYTDPSSLRKHVKAHTAKDQQARKKLRTRDEFGHPQDILTDCLTIQPLHPMSLADSPMELSDSGLGRSPHSSMAGTSSDMYPNMFSSAHSSRSGTATGASSYSNHPSPVHSMQGSPHNANSHSIGALEDNRDSRVGMYPHPPMSAVSPTRRTFPPTLLPRRIPQGLSSIPLKPRPPTTSPGNITPRIQIQLPAKPPPPSPINAALPLTSPAPPLTAPTPSSASQTSDAQAGRAMPPPISHHRLLQVRPSLPSLTFQTLQPMPRPATQSGGCSSGNNNNNYKQLRHIPSPRGLYPIPTFEETLSPTPAQYEAIERVLSAHSSSDRGLNGDMPGSPGEFSILSAGRSLDDSPLLQMNAVDRCPSQLSAVYADGPS</sequence>
<dbReference type="GeneID" id="110977415"/>
<evidence type="ECO:0000256" key="12">
    <source>
        <dbReference type="PROSITE-ProRule" id="PRU00042"/>
    </source>
</evidence>
<feature type="region of interest" description="Disordered" evidence="13">
    <location>
        <begin position="743"/>
        <end position="770"/>
    </location>
</feature>
<feature type="region of interest" description="Disordered" evidence="13">
    <location>
        <begin position="465"/>
        <end position="595"/>
    </location>
</feature>
<dbReference type="Proteomes" id="UP000694845">
    <property type="component" value="Unplaced"/>
</dbReference>
<feature type="compositionally biased region" description="Low complexity" evidence="13">
    <location>
        <begin position="403"/>
        <end position="414"/>
    </location>
</feature>
<feature type="domain" description="C2H2-type" evidence="14">
    <location>
        <begin position="603"/>
        <end position="633"/>
    </location>
</feature>
<dbReference type="PROSITE" id="PS50157">
    <property type="entry name" value="ZINC_FINGER_C2H2_2"/>
    <property type="match status" value="5"/>
</dbReference>
<keyword evidence="5" id="KW-0677">Repeat</keyword>
<feature type="region of interest" description="Disordered" evidence="13">
    <location>
        <begin position="345"/>
        <end position="417"/>
    </location>
</feature>
<evidence type="ECO:0000256" key="5">
    <source>
        <dbReference type="ARBA" id="ARBA00022737"/>
    </source>
</evidence>
<feature type="compositionally biased region" description="Basic and acidic residues" evidence="13">
    <location>
        <begin position="755"/>
        <end position="770"/>
    </location>
</feature>
<evidence type="ECO:0000313" key="15">
    <source>
        <dbReference type="Proteomes" id="UP000694845"/>
    </source>
</evidence>